<accession>A0A9P9ER65</accession>
<dbReference type="Proteomes" id="UP000738349">
    <property type="component" value="Unassembled WGS sequence"/>
</dbReference>
<dbReference type="AlphaFoldDB" id="A0A9P9ER65"/>
<gene>
    <name evidence="7" type="ORF">EDB81DRAFT_948150</name>
</gene>
<dbReference type="Gene3D" id="1.20.1740.10">
    <property type="entry name" value="Amino acid/polyamine transporter I"/>
    <property type="match status" value="1"/>
</dbReference>
<dbReference type="Pfam" id="PF13520">
    <property type="entry name" value="AA_permease_2"/>
    <property type="match status" value="1"/>
</dbReference>
<dbReference type="OrthoDB" id="10054429at2759"/>
<feature type="transmembrane region" description="Helical" evidence="6">
    <location>
        <begin position="298"/>
        <end position="320"/>
    </location>
</feature>
<reference evidence="7" key="1">
    <citation type="journal article" date="2021" name="Nat. Commun.">
        <title>Genetic determinants of endophytism in the Arabidopsis root mycobiome.</title>
        <authorList>
            <person name="Mesny F."/>
            <person name="Miyauchi S."/>
            <person name="Thiergart T."/>
            <person name="Pickel B."/>
            <person name="Atanasova L."/>
            <person name="Karlsson M."/>
            <person name="Huettel B."/>
            <person name="Barry K.W."/>
            <person name="Haridas S."/>
            <person name="Chen C."/>
            <person name="Bauer D."/>
            <person name="Andreopoulos W."/>
            <person name="Pangilinan J."/>
            <person name="LaButti K."/>
            <person name="Riley R."/>
            <person name="Lipzen A."/>
            <person name="Clum A."/>
            <person name="Drula E."/>
            <person name="Henrissat B."/>
            <person name="Kohler A."/>
            <person name="Grigoriev I.V."/>
            <person name="Martin F.M."/>
            <person name="Hacquard S."/>
        </authorList>
    </citation>
    <scope>NUCLEOTIDE SEQUENCE</scope>
    <source>
        <strain evidence="7">MPI-CAGE-AT-0147</strain>
    </source>
</reference>
<feature type="transmembrane region" description="Helical" evidence="6">
    <location>
        <begin position="503"/>
        <end position="522"/>
    </location>
</feature>
<dbReference type="GO" id="GO:0016020">
    <property type="term" value="C:membrane"/>
    <property type="evidence" value="ECO:0007669"/>
    <property type="project" value="UniProtKB-SubCell"/>
</dbReference>
<sequence>MDSKINASGATPSLDGNVPLVIDVDNAASEDEKAPKRSVADESEDLVISEPCGSTFETYKNFNTLSMLSLAVSLMATWEALCSTMGSGLISGGPVSLVYGFITAFIGSICTAMSLSEPASMFPSAGGQYHFVAELSSPKYKPVLSWFSGWLTLLGWLALTASAPYGSGNLIQGLIILNNPNYTPERWHGTLIYIFVLVIAFILNIWGSRMLPMLENLIMVFHILFFFAMLLAVTIIPPARHSPEFVFTFFQNNSGWENDGIAWCLGLLTSAYVMVGYDSATHMSEEMQNPRVGVPRAMIGSLVLNGTMGFALLIAILFGMGDLKTALETPTRFPIIGIFSYMTRNNLAATSAMVCTIIISASLATVGLLASTSRTLWAYARDGAPPFCLWLSKLDRKRHIPSNAVISSTALLVLLGLLNIASTTAFNAILSLTVVTLCLSYLLPIIAMLYRRTRTPEKLSYGPWCLPPKIGIMVNIVAVCFNVFICVFLILPPFQPVTATNMNYAGVVLGSVLILISIDWLFRGRKVYTGPRTSL</sequence>
<dbReference type="PIRSF" id="PIRSF006060">
    <property type="entry name" value="AA_transporter"/>
    <property type="match status" value="1"/>
</dbReference>
<dbReference type="InterPro" id="IPR002293">
    <property type="entry name" value="AA/rel_permease1"/>
</dbReference>
<keyword evidence="8" id="KW-1185">Reference proteome</keyword>
<evidence type="ECO:0000256" key="5">
    <source>
        <dbReference type="ARBA" id="ARBA00023136"/>
    </source>
</evidence>
<comment type="subcellular location">
    <subcellularLocation>
        <location evidence="1">Membrane</location>
        <topology evidence="1">Multi-pass membrane protein</topology>
    </subcellularLocation>
</comment>
<evidence type="ECO:0000256" key="3">
    <source>
        <dbReference type="ARBA" id="ARBA00022692"/>
    </source>
</evidence>
<feature type="transmembrane region" description="Helical" evidence="6">
    <location>
        <begin position="218"/>
        <end position="240"/>
    </location>
</feature>
<evidence type="ECO:0000256" key="6">
    <source>
        <dbReference type="SAM" id="Phobius"/>
    </source>
</evidence>
<feature type="transmembrane region" description="Helical" evidence="6">
    <location>
        <begin position="260"/>
        <end position="277"/>
    </location>
</feature>
<feature type="transmembrane region" description="Helical" evidence="6">
    <location>
        <begin position="187"/>
        <end position="206"/>
    </location>
</feature>
<evidence type="ECO:0000313" key="7">
    <source>
        <dbReference type="EMBL" id="KAH7141725.1"/>
    </source>
</evidence>
<proteinExistence type="predicted"/>
<evidence type="ECO:0000256" key="2">
    <source>
        <dbReference type="ARBA" id="ARBA00022448"/>
    </source>
</evidence>
<feature type="transmembrane region" description="Helical" evidence="6">
    <location>
        <begin position="403"/>
        <end position="422"/>
    </location>
</feature>
<feature type="transmembrane region" description="Helical" evidence="6">
    <location>
        <begin position="143"/>
        <end position="167"/>
    </location>
</feature>
<feature type="transmembrane region" description="Helical" evidence="6">
    <location>
        <begin position="347"/>
        <end position="371"/>
    </location>
</feature>
<organism evidence="7 8">
    <name type="scientific">Dactylonectria macrodidyma</name>
    <dbReference type="NCBI Taxonomy" id="307937"/>
    <lineage>
        <taxon>Eukaryota</taxon>
        <taxon>Fungi</taxon>
        <taxon>Dikarya</taxon>
        <taxon>Ascomycota</taxon>
        <taxon>Pezizomycotina</taxon>
        <taxon>Sordariomycetes</taxon>
        <taxon>Hypocreomycetidae</taxon>
        <taxon>Hypocreales</taxon>
        <taxon>Nectriaceae</taxon>
        <taxon>Dactylonectria</taxon>
    </lineage>
</organism>
<keyword evidence="2" id="KW-0813">Transport</keyword>
<keyword evidence="3 6" id="KW-0812">Transmembrane</keyword>
<dbReference type="EMBL" id="JAGMUV010000010">
    <property type="protein sequence ID" value="KAH7141725.1"/>
    <property type="molecule type" value="Genomic_DNA"/>
</dbReference>
<dbReference type="GO" id="GO:0022857">
    <property type="term" value="F:transmembrane transporter activity"/>
    <property type="evidence" value="ECO:0007669"/>
    <property type="project" value="InterPro"/>
</dbReference>
<protein>
    <submittedName>
        <fullName evidence="7">Amino acid/polyamine transporter I</fullName>
    </submittedName>
</protein>
<feature type="transmembrane region" description="Helical" evidence="6">
    <location>
        <begin position="428"/>
        <end position="450"/>
    </location>
</feature>
<evidence type="ECO:0000256" key="1">
    <source>
        <dbReference type="ARBA" id="ARBA00004141"/>
    </source>
</evidence>
<evidence type="ECO:0000256" key="4">
    <source>
        <dbReference type="ARBA" id="ARBA00022989"/>
    </source>
</evidence>
<feature type="transmembrane region" description="Helical" evidence="6">
    <location>
        <begin position="68"/>
        <end position="90"/>
    </location>
</feature>
<dbReference type="PANTHER" id="PTHR45649:SF5">
    <property type="entry name" value="GABA TRANSPORTER (EUROFUNG)-RELATED"/>
    <property type="match status" value="1"/>
</dbReference>
<name>A0A9P9ER65_9HYPO</name>
<evidence type="ECO:0000313" key="8">
    <source>
        <dbReference type="Proteomes" id="UP000738349"/>
    </source>
</evidence>
<feature type="transmembrane region" description="Helical" evidence="6">
    <location>
        <begin position="96"/>
        <end position="115"/>
    </location>
</feature>
<keyword evidence="5 6" id="KW-0472">Membrane</keyword>
<feature type="transmembrane region" description="Helical" evidence="6">
    <location>
        <begin position="470"/>
        <end position="491"/>
    </location>
</feature>
<comment type="caution">
    <text evidence="7">The sequence shown here is derived from an EMBL/GenBank/DDBJ whole genome shotgun (WGS) entry which is preliminary data.</text>
</comment>
<keyword evidence="4 6" id="KW-1133">Transmembrane helix</keyword>
<dbReference type="PANTHER" id="PTHR45649">
    <property type="entry name" value="AMINO-ACID PERMEASE BAT1"/>
    <property type="match status" value="1"/>
</dbReference>